<name>A0A0D0A3K6_9AGAM</name>
<evidence type="ECO:0000313" key="4">
    <source>
        <dbReference type="Proteomes" id="UP000054485"/>
    </source>
</evidence>
<dbReference type="InterPro" id="IPR012337">
    <property type="entry name" value="RNaseH-like_sf"/>
</dbReference>
<sequence length="63" mass="6851">MDVLPAQASSVPSERIFSSSKATGTLRRSNLSPATLEALQVLNFIYKQNHLNFTEDLVPSGTT</sequence>
<feature type="region of interest" description="Disordered" evidence="1">
    <location>
        <begin position="1"/>
        <end position="25"/>
    </location>
</feature>
<accession>A0A0D0A3K6</accession>
<dbReference type="InParanoid" id="A0A0D0A3K6"/>
<keyword evidence="4" id="KW-1185">Reference proteome</keyword>
<dbReference type="EMBL" id="KN836103">
    <property type="protein sequence ID" value="KIK32819.1"/>
    <property type="molecule type" value="Genomic_DNA"/>
</dbReference>
<feature type="domain" description="HAT C-terminal dimerisation" evidence="2">
    <location>
        <begin position="2"/>
        <end position="43"/>
    </location>
</feature>
<dbReference type="HOGENOM" id="CLU_009123_15_4_1"/>
<evidence type="ECO:0000259" key="2">
    <source>
        <dbReference type="Pfam" id="PF05699"/>
    </source>
</evidence>
<reference evidence="3 4" key="1">
    <citation type="submission" date="2014-04" db="EMBL/GenBank/DDBJ databases">
        <authorList>
            <consortium name="DOE Joint Genome Institute"/>
            <person name="Kuo A."/>
            <person name="Ruytinx J."/>
            <person name="Rineau F."/>
            <person name="Colpaert J."/>
            <person name="Kohler A."/>
            <person name="Nagy L.G."/>
            <person name="Floudas D."/>
            <person name="Copeland A."/>
            <person name="Barry K.W."/>
            <person name="Cichocki N."/>
            <person name="Veneault-Fourrey C."/>
            <person name="LaButti K."/>
            <person name="Lindquist E.A."/>
            <person name="Lipzen A."/>
            <person name="Lundell T."/>
            <person name="Morin E."/>
            <person name="Murat C."/>
            <person name="Sun H."/>
            <person name="Tunlid A."/>
            <person name="Henrissat B."/>
            <person name="Grigoriev I.V."/>
            <person name="Hibbett D.S."/>
            <person name="Martin F."/>
            <person name="Nordberg H.P."/>
            <person name="Cantor M.N."/>
            <person name="Hua S.X."/>
        </authorList>
    </citation>
    <scope>NUCLEOTIDE SEQUENCE [LARGE SCALE GENOMIC DNA]</scope>
    <source>
        <strain evidence="3 4">UH-Slu-Lm8-n1</strain>
    </source>
</reference>
<proteinExistence type="predicted"/>
<dbReference type="GO" id="GO:0046983">
    <property type="term" value="F:protein dimerization activity"/>
    <property type="evidence" value="ECO:0007669"/>
    <property type="project" value="InterPro"/>
</dbReference>
<dbReference type="SUPFAM" id="SSF53098">
    <property type="entry name" value="Ribonuclease H-like"/>
    <property type="match status" value="1"/>
</dbReference>
<gene>
    <name evidence="3" type="ORF">CY34DRAFT_100710</name>
</gene>
<organism evidence="3 4">
    <name type="scientific">Suillus luteus UH-Slu-Lm8-n1</name>
    <dbReference type="NCBI Taxonomy" id="930992"/>
    <lineage>
        <taxon>Eukaryota</taxon>
        <taxon>Fungi</taxon>
        <taxon>Dikarya</taxon>
        <taxon>Basidiomycota</taxon>
        <taxon>Agaricomycotina</taxon>
        <taxon>Agaricomycetes</taxon>
        <taxon>Agaricomycetidae</taxon>
        <taxon>Boletales</taxon>
        <taxon>Suillineae</taxon>
        <taxon>Suillaceae</taxon>
        <taxon>Suillus</taxon>
    </lineage>
</organism>
<dbReference type="Proteomes" id="UP000054485">
    <property type="component" value="Unassembled WGS sequence"/>
</dbReference>
<reference evidence="4" key="2">
    <citation type="submission" date="2015-01" db="EMBL/GenBank/DDBJ databases">
        <title>Evolutionary Origins and Diversification of the Mycorrhizal Mutualists.</title>
        <authorList>
            <consortium name="DOE Joint Genome Institute"/>
            <consortium name="Mycorrhizal Genomics Consortium"/>
            <person name="Kohler A."/>
            <person name="Kuo A."/>
            <person name="Nagy L.G."/>
            <person name="Floudas D."/>
            <person name="Copeland A."/>
            <person name="Barry K.W."/>
            <person name="Cichocki N."/>
            <person name="Veneault-Fourrey C."/>
            <person name="LaButti K."/>
            <person name="Lindquist E.A."/>
            <person name="Lipzen A."/>
            <person name="Lundell T."/>
            <person name="Morin E."/>
            <person name="Murat C."/>
            <person name="Riley R."/>
            <person name="Ohm R."/>
            <person name="Sun H."/>
            <person name="Tunlid A."/>
            <person name="Henrissat B."/>
            <person name="Grigoriev I.V."/>
            <person name="Hibbett D.S."/>
            <person name="Martin F."/>
        </authorList>
    </citation>
    <scope>NUCLEOTIDE SEQUENCE [LARGE SCALE GENOMIC DNA]</scope>
    <source>
        <strain evidence="4">UH-Slu-Lm8-n1</strain>
    </source>
</reference>
<evidence type="ECO:0000313" key="3">
    <source>
        <dbReference type="EMBL" id="KIK32819.1"/>
    </source>
</evidence>
<feature type="compositionally biased region" description="Polar residues" evidence="1">
    <location>
        <begin position="7"/>
        <end position="25"/>
    </location>
</feature>
<dbReference type="AlphaFoldDB" id="A0A0D0A3K6"/>
<dbReference type="OrthoDB" id="3262464at2759"/>
<dbReference type="STRING" id="930992.A0A0D0A3K6"/>
<dbReference type="InterPro" id="IPR008906">
    <property type="entry name" value="HATC_C_dom"/>
</dbReference>
<protein>
    <recommendedName>
        <fullName evidence="2">HAT C-terminal dimerisation domain-containing protein</fullName>
    </recommendedName>
</protein>
<evidence type="ECO:0000256" key="1">
    <source>
        <dbReference type="SAM" id="MobiDB-lite"/>
    </source>
</evidence>
<dbReference type="Pfam" id="PF05699">
    <property type="entry name" value="Dimer_Tnp_hAT"/>
    <property type="match status" value="1"/>
</dbReference>